<keyword evidence="1" id="KW-0732">Signal</keyword>
<dbReference type="InterPro" id="IPR041690">
    <property type="entry name" value="Cadherin_5"/>
</dbReference>
<name>A0ABU5F8J9_9BACT</name>
<evidence type="ECO:0000313" key="3">
    <source>
        <dbReference type="EMBL" id="MDY3563127.1"/>
    </source>
</evidence>
<dbReference type="Gene3D" id="2.60.40.2810">
    <property type="match status" value="1"/>
</dbReference>
<dbReference type="Proteomes" id="UP001272242">
    <property type="component" value="Unassembled WGS sequence"/>
</dbReference>
<keyword evidence="4" id="KW-1185">Reference proteome</keyword>
<accession>A0ABU5F8J9</accession>
<dbReference type="SUPFAM" id="SSF141072">
    <property type="entry name" value="CalX-like"/>
    <property type="match status" value="1"/>
</dbReference>
<dbReference type="Pfam" id="PF17892">
    <property type="entry name" value="Cadherin_5"/>
    <property type="match status" value="1"/>
</dbReference>
<comment type="caution">
    <text evidence="3">The sequence shown here is derived from an EMBL/GenBank/DDBJ whole genome shotgun (WGS) entry which is preliminary data.</text>
</comment>
<proteinExistence type="predicted"/>
<sequence>MSVRPLWVRKFLKQWSERKRANLSKGQRASGLGVEVLEGRDVPATVTLASGVLTYAAGSGVDNNISVTVSGSNFVFTDSAETIDTSVSGASGSGTNSVSIPTASITGLTLNLGDGSDTINGTGGLVVNTTNVNLIVNALDALTLAGDVNTGTGTISILANQDGAGTQGLSQTGGTITTTNATDNALSVTVNTTAGGTGSAALDSTAIGSGTTGGRLTVNSNGGSILYGTATAALGTSQQGTVNGGSAPARTLVARSYTFTATGAGSIGTTTRPIQSLTPNDGTQIALTAGTGGIYWTDWNKDLTVAQALAAGGDIRIVTANVGGHDLTIAGQVFTGNGNIYLAADDNFAMSAGATVGGTLNSVTFAGRVWIQGNRDRGTAGQTFTMNADSSIITTSTTNKSVALTALRGQADQAVYIDFEGDAGSPSVITLGNITTGDGGRIVVNSSPRAYLSTGAEDAAGRVAIASTSNLLDAGASGTIELIGRITATTAADAIGTSAVPIRVAGGSVIVNSNFGNVYVTGTAATAFTSATAANLTGQSAAVNTTLATAVGALTVAGATTVPNGGNLNLSGASGVVLAAAATTTGAGAVNITGGLTGTGSTATGTGATTVAGVLSPGTVGTTGTLTLNNPALGATATYTADLNTTTAGTGYDQLVATGTVNLSAAPTLRLIVPATGLSVGNTFTLIDNRGSAAINGQFAGGTTVVATNNPLYTFTLNYAGGDGNDLVATLTNVAANGTLDETNGVVSYLTGPAVNTGLSVSIDGSGNYVVSDTATPITLTAGAVAAGWSVNASGVATRATAGVTGLVFNLGDGTDQVAGINAGTANVTLNGSGAQALTGVVTTTGSITVNTTGAITATATGRLAAPTVNLTGSGIGTAAAPVQTTATTIVATAGPGGAFLAESDGASVTASATGTGDIRVVNATGTLTIAGATTTVSGNITLTSGDALVLSANVNAGSGTVTLAANTDGAGTEGLSQTAGTVTTTNATDAALVVTVNTAAGGTGDASIDSAAVGSGTAGGRLSVNSNGGSILYAGTGALSDSQRGIVNGGTAPGRTLVARSYVFTATGAGSVGTDARPIQTAMPNESTSVSISAGSGGIYMTDWNGDVLLSQAVATGAGNIRVATGNATGHNLIVDGPVSTGSGSIFLGSDDDLTVNAGVTIGGAGFSGTVWLSANRDRATNGQSITFAPTASIVTSSTANQDVAVANRNLTTQAVYMEIGGGTTNPGNIQVGNITTGDGGRVVLNGSNLADPTQTGLIRMAAADNVLNFGTTGTLDLQVIGAATLADNIGTAALPIRVAGGNVVVRDTNGNVYVTGTGATTFVANTTTGGSLALATTAGTLTVSGATGAANGGSINLNGAGGVVLAAAATTTGAGAVNITGGLTGTGSTVTGSGATTVAGVLSPGTVGTTGTLTLNNPTLDPTATYTVDLNTTTAGTGYDQLVATGTVNLNGATLAVSAAPNFQVGDTFTIVSNTGTDAVTGTFASGATLTAGKYVFTINYAGGDGNDVVLTVSQIINAAPVNTLPAGPLTVAEDGTLAVTGVSVSDIDAGTAAVVVTLSVAHGTLATDATTNVTATGTGTATLTLTGTIANLNTALATLRYTPAANYFGSDTLTVTTNDQGNTGNDGPKTDTDTVNITVTEVNDAPTAADDTLPSVAEDSAPLTIPFGTLTGNDSQGPANESAQSLTVTAVGNAVGGSVAIVGGAVVFTPAANFSGTASFTYTVTDNGTTNGAADPKTSTGTVTFTITAVADTPSVTGATTSAGVQTTGGLVISRNGADGAEVSYFKITGITNGTLFLSDGVTPVAEGSFITAVQGGAGLKFTPATNFTGTGSFQVQASTGATNTGLGGDVVTATITVTAANLPTVTATGGNVHYTEDDPATTLFTGVTVSAGAGLNIDQIVLTVQFAADPGFDLLRIDGTEFVLTDGTTGTTAGSGLSVSVQNNGIATITITKTGGISASAAADLLNSLAYRNSSQRPTSGHFFDVKIVSVRDTGGATSAAAPVLTTVHVDGVNDAPVLTSSNDFTPIAEDLTSNSGVPIAALLAGHVNDVDEPGTIRGLALTGTNTANGTWEYTADGSGLNWLPVGTVSQSQALLLNADPSTRLRFVPNANFNGTVTAGVTFRAWDQTTGVIGTKVDVSAAGGTTAFSAATGTSAITVTPVNDAPVNTVPSTPRTALTNGTVAVTGVSIADIDAGTGSVSVTFSAGAGTFAASAGGGVTVAGSGTGAITLSGTVANTNALLAGGALTYTAPAVSGGVAVTVVTNDHGNSGAGGELTDTDTFTINVSARPTVALLVSWETISEIGGVTTLTAYLSAPTDVDVAVTLKYAGTATLGADFTAPTTILIPAGQISGSITIAATADGVIEGRETIDITIDSATVATVSANPVTVNILDDSPQNQAPVHTLPGSLTTDEDVPVAFTGTNAIRVTDPDNSPGALTTVVSIAPDKGTLTATGAGVTGSGTATLTFTGTAAQINAALATLVYTPTPDGNDTTFDGATTIRIVTTDSRGGSAEDAVVVSVLPVNDPPTFTIGADQTVNEDAGAQTVNGFATGFAPGGGEVGQTAASYTVTVTATTGNLAFAVAPAVGADGTLTYTVAPNTNGTATVAVTVTDSGGAMSAPRTFTITVNAVNDAPSLTLAGNVTAAASPNTAGMGLGGTYIQRNFATFAPGGGSDEQGQTPASYNLTSNRPDAFVAPPTIDGNGTLMFTLVNGFAGVISVTVTVTDSGGTANGGVATSSAQTFTISVSELESPQSPPVPPAPGGNATGAQYIAIGTEAGTLGTVRVLSAINRIPVRDIVPFQGYNGGLRVALGDVNGDGREDLIVGTASASSHVKVFDIVTGAELHSFLAFPGFTGGVDVAAGDVTGDGKSDIIVGAGAGAAGGHVKVFDGATGAELRSFLAFPGFTGGVKVGAGDLTGDGKAEVVVLAGPGGNGHIKAFDGVTGAAVTSFLGYTGYAGEVDLAVGDADGNGLDEIVTAAQNPTSGTHIKAFDKDARAVRSFFAPLPGDPLQRSDQFPALPPGTTARIAIADFTGDNVADYLLGSPPGAGASWVLLLNGASGAVVENRHAFDPTYGLGVYVDM</sequence>
<dbReference type="SUPFAM" id="SSF69318">
    <property type="entry name" value="Integrin alpha N-terminal domain"/>
    <property type="match status" value="1"/>
</dbReference>
<gene>
    <name evidence="3" type="ORF">R5W23_004626</name>
</gene>
<evidence type="ECO:0000256" key="1">
    <source>
        <dbReference type="ARBA" id="ARBA00022729"/>
    </source>
</evidence>
<dbReference type="Pfam" id="PF13517">
    <property type="entry name" value="FG-GAP_3"/>
    <property type="match status" value="1"/>
</dbReference>
<dbReference type="InterPro" id="IPR038081">
    <property type="entry name" value="CalX-like_sf"/>
</dbReference>
<dbReference type="InterPro" id="IPR028994">
    <property type="entry name" value="Integrin_alpha_N"/>
</dbReference>
<reference evidence="4" key="1">
    <citation type="journal article" date="2023" name="Mar. Drugs">
        <title>Gemmata algarum, a Novel Planctomycete Isolated from an Algal Mat, Displays Antimicrobial Activity.</title>
        <authorList>
            <person name="Kumar G."/>
            <person name="Kallscheuer N."/>
            <person name="Kashif M."/>
            <person name="Ahamad S."/>
            <person name="Jagadeeshwari U."/>
            <person name="Pannikurungottu S."/>
            <person name="Haufschild T."/>
            <person name="Kabuu M."/>
            <person name="Sasikala C."/>
            <person name="Jogler C."/>
            <person name="Ramana C."/>
        </authorList>
    </citation>
    <scope>NUCLEOTIDE SEQUENCE [LARGE SCALE GENOMIC DNA]</scope>
    <source>
        <strain evidence="4">JC673</strain>
    </source>
</reference>
<dbReference type="Gene3D" id="2.60.40.2030">
    <property type="match status" value="1"/>
</dbReference>
<feature type="domain" description="Cadherin-like" evidence="2">
    <location>
        <begin position="1645"/>
        <end position="1733"/>
    </location>
</feature>
<organism evidence="3 4">
    <name type="scientific">Gemmata algarum</name>
    <dbReference type="NCBI Taxonomy" id="2975278"/>
    <lineage>
        <taxon>Bacteria</taxon>
        <taxon>Pseudomonadati</taxon>
        <taxon>Planctomycetota</taxon>
        <taxon>Planctomycetia</taxon>
        <taxon>Gemmatales</taxon>
        <taxon>Gemmataceae</taxon>
        <taxon>Gemmata</taxon>
    </lineage>
</organism>
<dbReference type="InterPro" id="IPR013517">
    <property type="entry name" value="FG-GAP"/>
</dbReference>
<dbReference type="EMBL" id="JAXBLV010000233">
    <property type="protein sequence ID" value="MDY3563127.1"/>
    <property type="molecule type" value="Genomic_DNA"/>
</dbReference>
<evidence type="ECO:0000313" key="4">
    <source>
        <dbReference type="Proteomes" id="UP001272242"/>
    </source>
</evidence>
<dbReference type="RefSeq" id="WP_320689376.1">
    <property type="nucleotide sequence ID" value="NZ_JAXBLV010000233.1"/>
</dbReference>
<protein>
    <submittedName>
        <fullName evidence="3">Ig-like domain-containing protein</fullName>
    </submittedName>
</protein>
<evidence type="ECO:0000259" key="2">
    <source>
        <dbReference type="Pfam" id="PF17892"/>
    </source>
</evidence>